<dbReference type="PATRIC" id="fig|1423763.3.peg.1224"/>
<proteinExistence type="inferred from homology"/>
<evidence type="ECO:0000256" key="2">
    <source>
        <dbReference type="ARBA" id="ARBA00007118"/>
    </source>
</evidence>
<comment type="similarity">
    <text evidence="2">Belongs to the nitroreductase family.</text>
</comment>
<comment type="cofactor">
    <cofactor evidence="1">
        <name>FMN</name>
        <dbReference type="ChEBI" id="CHEBI:58210"/>
    </cofactor>
</comment>
<evidence type="ECO:0000313" key="8">
    <source>
        <dbReference type="Proteomes" id="UP000051036"/>
    </source>
</evidence>
<name>A0A0R1UCZ5_9LACO</name>
<organism evidence="7 8">
    <name type="scientific">Lactobacillus kalixensis DSM 16043</name>
    <dbReference type="NCBI Taxonomy" id="1423763"/>
    <lineage>
        <taxon>Bacteria</taxon>
        <taxon>Bacillati</taxon>
        <taxon>Bacillota</taxon>
        <taxon>Bacilli</taxon>
        <taxon>Lactobacillales</taxon>
        <taxon>Lactobacillaceae</taxon>
        <taxon>Lactobacillus</taxon>
    </lineage>
</organism>
<dbReference type="Pfam" id="PF00881">
    <property type="entry name" value="Nitroreductase"/>
    <property type="match status" value="1"/>
</dbReference>
<evidence type="ECO:0000256" key="4">
    <source>
        <dbReference type="ARBA" id="ARBA00022643"/>
    </source>
</evidence>
<evidence type="ECO:0000256" key="1">
    <source>
        <dbReference type="ARBA" id="ARBA00001917"/>
    </source>
</evidence>
<feature type="domain" description="Nitroreductase" evidence="6">
    <location>
        <begin position="5"/>
        <end position="62"/>
    </location>
</feature>
<dbReference type="GO" id="GO:0016491">
    <property type="term" value="F:oxidoreductase activity"/>
    <property type="evidence" value="ECO:0007669"/>
    <property type="project" value="UniProtKB-KW"/>
</dbReference>
<dbReference type="RefSeq" id="WP_057799691.1">
    <property type="nucleotide sequence ID" value="NZ_AZFM01000034.1"/>
</dbReference>
<keyword evidence="3" id="KW-0285">Flavoprotein</keyword>
<evidence type="ECO:0000256" key="3">
    <source>
        <dbReference type="ARBA" id="ARBA00022630"/>
    </source>
</evidence>
<evidence type="ECO:0000259" key="6">
    <source>
        <dbReference type="Pfam" id="PF00881"/>
    </source>
</evidence>
<dbReference type="SUPFAM" id="SSF55469">
    <property type="entry name" value="FMN-dependent nitroreductase-like"/>
    <property type="match status" value="1"/>
</dbReference>
<evidence type="ECO:0000256" key="5">
    <source>
        <dbReference type="ARBA" id="ARBA00023002"/>
    </source>
</evidence>
<dbReference type="Gene3D" id="3.40.109.10">
    <property type="entry name" value="NADH Oxidase"/>
    <property type="match status" value="1"/>
</dbReference>
<dbReference type="PANTHER" id="PTHR43673:SF2">
    <property type="entry name" value="NITROREDUCTASE"/>
    <property type="match status" value="1"/>
</dbReference>
<accession>A0A0R1UCZ5</accession>
<dbReference type="STRING" id="1423763.FC46_GL001208"/>
<reference evidence="7 8" key="1">
    <citation type="journal article" date="2015" name="Genome Announc.">
        <title>Expanding the biotechnology potential of lactobacilli through comparative genomics of 213 strains and associated genera.</title>
        <authorList>
            <person name="Sun Z."/>
            <person name="Harris H.M."/>
            <person name="McCann A."/>
            <person name="Guo C."/>
            <person name="Argimon S."/>
            <person name="Zhang W."/>
            <person name="Yang X."/>
            <person name="Jeffery I.B."/>
            <person name="Cooney J.C."/>
            <person name="Kagawa T.F."/>
            <person name="Liu W."/>
            <person name="Song Y."/>
            <person name="Salvetti E."/>
            <person name="Wrobel A."/>
            <person name="Rasinkangas P."/>
            <person name="Parkhill J."/>
            <person name="Rea M.C."/>
            <person name="O'Sullivan O."/>
            <person name="Ritari J."/>
            <person name="Douillard F.P."/>
            <person name="Paul Ross R."/>
            <person name="Yang R."/>
            <person name="Briner A.E."/>
            <person name="Felis G.E."/>
            <person name="de Vos W.M."/>
            <person name="Barrangou R."/>
            <person name="Klaenhammer T.R."/>
            <person name="Caufield P.W."/>
            <person name="Cui Y."/>
            <person name="Zhang H."/>
            <person name="O'Toole P.W."/>
        </authorList>
    </citation>
    <scope>NUCLEOTIDE SEQUENCE [LARGE SCALE GENOMIC DNA]</scope>
    <source>
        <strain evidence="7 8">DSM 16043</strain>
    </source>
</reference>
<comment type="caution">
    <text evidence="7">The sequence shown here is derived from an EMBL/GenBank/DDBJ whole genome shotgun (WGS) entry which is preliminary data.</text>
</comment>
<dbReference type="EMBL" id="AZFM01000034">
    <property type="protein sequence ID" value="KRL89018.1"/>
    <property type="molecule type" value="Genomic_DNA"/>
</dbReference>
<keyword evidence="4" id="KW-0288">FMN</keyword>
<protein>
    <submittedName>
        <fullName evidence="7">Nitroreductase</fullName>
    </submittedName>
</protein>
<dbReference type="InterPro" id="IPR029479">
    <property type="entry name" value="Nitroreductase"/>
</dbReference>
<dbReference type="CDD" id="cd02062">
    <property type="entry name" value="Nitro_FMN_reductase"/>
    <property type="match status" value="1"/>
</dbReference>
<dbReference type="AlphaFoldDB" id="A0A0R1UCZ5"/>
<keyword evidence="5" id="KW-0560">Oxidoreductase</keyword>
<dbReference type="PANTHER" id="PTHR43673">
    <property type="entry name" value="NAD(P)H NITROREDUCTASE YDGI-RELATED"/>
    <property type="match status" value="1"/>
</dbReference>
<dbReference type="InterPro" id="IPR000415">
    <property type="entry name" value="Nitroreductase-like"/>
</dbReference>
<evidence type="ECO:0000313" key="7">
    <source>
        <dbReference type="EMBL" id="KRL89018.1"/>
    </source>
</evidence>
<keyword evidence="8" id="KW-1185">Reference proteome</keyword>
<dbReference type="OrthoDB" id="9812105at2"/>
<sequence>MDSIFRRRAVRKYTDEKVDEEKIQKLIDAFQAAPCGMHQTDVMELSVITDPELLQRIEDSTRNSCYNASLVFMINTKKGSQFGERDASVAAENVMVEAVDLGLASVYVMGGAMAMNQFPNLQKDLGMSEGFETSVLVPIGYAAEDGSLEDRSKRYNVVRK</sequence>
<gene>
    <name evidence="7" type="ORF">FC46_GL001208</name>
</gene>
<dbReference type="Proteomes" id="UP000051036">
    <property type="component" value="Unassembled WGS sequence"/>
</dbReference>